<dbReference type="Proteomes" id="UP001168540">
    <property type="component" value="Unassembled WGS sequence"/>
</dbReference>
<dbReference type="SUPFAM" id="SSF55961">
    <property type="entry name" value="Bet v1-like"/>
    <property type="match status" value="1"/>
</dbReference>
<dbReference type="CDD" id="cd07822">
    <property type="entry name" value="SRPBCC_4"/>
    <property type="match status" value="1"/>
</dbReference>
<keyword evidence="2" id="KW-1185">Reference proteome</keyword>
<protein>
    <submittedName>
        <fullName evidence="1">SRPBCC domain-containing protein</fullName>
    </submittedName>
</protein>
<reference evidence="1" key="1">
    <citation type="submission" date="2023-06" db="EMBL/GenBank/DDBJ databases">
        <authorList>
            <person name="Zhang S."/>
        </authorList>
    </citation>
    <scope>NUCLEOTIDE SEQUENCE</scope>
    <source>
        <strain evidence="1">SG2303</strain>
    </source>
</reference>
<dbReference type="EMBL" id="JAUEDK010000079">
    <property type="protein sequence ID" value="MDN0077626.1"/>
    <property type="molecule type" value="Genomic_DNA"/>
</dbReference>
<dbReference type="RefSeq" id="WP_289832250.1">
    <property type="nucleotide sequence ID" value="NZ_JAUEDK010000079.1"/>
</dbReference>
<dbReference type="Gene3D" id="3.30.530.20">
    <property type="match status" value="1"/>
</dbReference>
<gene>
    <name evidence="1" type="ORF">QU481_22660</name>
</gene>
<evidence type="ECO:0000313" key="1">
    <source>
        <dbReference type="EMBL" id="MDN0077626.1"/>
    </source>
</evidence>
<name>A0ABT7XUZ4_9NEIS</name>
<organism evidence="1 2">
    <name type="scientific">Crenobacter oryzisoli</name>
    <dbReference type="NCBI Taxonomy" id="3056844"/>
    <lineage>
        <taxon>Bacteria</taxon>
        <taxon>Pseudomonadati</taxon>
        <taxon>Pseudomonadota</taxon>
        <taxon>Betaproteobacteria</taxon>
        <taxon>Neisseriales</taxon>
        <taxon>Neisseriaceae</taxon>
        <taxon>Crenobacter</taxon>
    </lineage>
</organism>
<proteinExistence type="predicted"/>
<accession>A0ABT7XUZ4</accession>
<dbReference type="InterPro" id="IPR023393">
    <property type="entry name" value="START-like_dom_sf"/>
</dbReference>
<sequence length="217" mass="24412">MVEIASRDWIYNWCRLIMTSLRGTLQAAVFNRNTRIFAMSDIVWPAEYLPGITDNYVSNKVIIPGLSASQVWPSLNDTTAWPSYYANVADIRFHDGSGPELSVGARFRFTTFSFPVEAEITEYVQPRPGQPARVAWHGWVEGDAERRLDVHHAWLIEDLSGGRVRVLTQETQIGQPAKKLAATKPNPMLNAHQDWLDGLIRHARAWEGPEIGASISV</sequence>
<comment type="caution">
    <text evidence="1">The sequence shown here is derived from an EMBL/GenBank/DDBJ whole genome shotgun (WGS) entry which is preliminary data.</text>
</comment>
<evidence type="ECO:0000313" key="2">
    <source>
        <dbReference type="Proteomes" id="UP001168540"/>
    </source>
</evidence>